<keyword evidence="10" id="KW-1185">Reference proteome</keyword>
<dbReference type="InterPro" id="IPR000780">
    <property type="entry name" value="CheR_MeTrfase"/>
</dbReference>
<dbReference type="PROSITE" id="PS50005">
    <property type="entry name" value="TPR"/>
    <property type="match status" value="1"/>
</dbReference>
<evidence type="ECO:0000256" key="3">
    <source>
        <dbReference type="ARBA" id="ARBA00022603"/>
    </source>
</evidence>
<dbReference type="GO" id="GO:0032259">
    <property type="term" value="P:methylation"/>
    <property type="evidence" value="ECO:0007669"/>
    <property type="project" value="UniProtKB-KW"/>
</dbReference>
<dbReference type="SUPFAM" id="SSF47757">
    <property type="entry name" value="Chemotaxis receptor methyltransferase CheR, N-terminal domain"/>
    <property type="match status" value="1"/>
</dbReference>
<dbReference type="Pfam" id="PF14559">
    <property type="entry name" value="TPR_19"/>
    <property type="match status" value="1"/>
</dbReference>
<evidence type="ECO:0000256" key="7">
    <source>
        <dbReference type="SAM" id="MobiDB-lite"/>
    </source>
</evidence>
<comment type="catalytic activity">
    <reaction evidence="1">
        <text>L-glutamyl-[protein] + S-adenosyl-L-methionine = [protein]-L-glutamate 5-O-methyl ester + S-adenosyl-L-homocysteine</text>
        <dbReference type="Rhea" id="RHEA:24452"/>
        <dbReference type="Rhea" id="RHEA-COMP:10208"/>
        <dbReference type="Rhea" id="RHEA-COMP:10311"/>
        <dbReference type="ChEBI" id="CHEBI:29973"/>
        <dbReference type="ChEBI" id="CHEBI:57856"/>
        <dbReference type="ChEBI" id="CHEBI:59789"/>
        <dbReference type="ChEBI" id="CHEBI:82795"/>
        <dbReference type="EC" id="2.1.1.80"/>
    </reaction>
</comment>
<keyword evidence="4" id="KW-0808">Transferase</keyword>
<sequence>MHTLVLTQFINFIKSRYALAFTEQNTTQLTLAINNRCKALGIDSPAAYLDRLTTQKDEEARFINAITTGETCFFRYPESYQLFLNQFSEEALLTSASPIYRPIKILNIGCSTGEEPYTIAILLHQSGHLGSVPIQINAFDLNPQSIQHAKNRLYSQNALRNTNPLVKQLYFQERPNKQFELSQEVAQQVNFFSMNVFDLPNSPLIQHYDFIFCMNVMIYFDGDTITRLIPIIKQLMNERSRLFLAPTDSIMPINEQFQVNRTTQGFWYSLAQPKHKQHQAQLNTHALKDFTQHTTSTPAQSTFIPPQLKEDRPKATNKSDTLSPSTNFFKLGLQAYEQKAYDQAEQYYQQGIEQQQHPTECHLGLAKLYADQGRSVQAAELAELVLSATQHDEAYLLLGTLNLQAGNYHEAKEHFKQCLNLNANNHEARNFLSILNESPEAL</sequence>
<evidence type="ECO:0000256" key="5">
    <source>
        <dbReference type="ARBA" id="ARBA00022691"/>
    </source>
</evidence>
<dbReference type="PANTHER" id="PTHR24422">
    <property type="entry name" value="CHEMOTAXIS PROTEIN METHYLTRANSFERASE"/>
    <property type="match status" value="1"/>
</dbReference>
<keyword evidence="6" id="KW-0802">TPR repeat</keyword>
<dbReference type="PRINTS" id="PR00996">
    <property type="entry name" value="CHERMTFRASE"/>
</dbReference>
<dbReference type="Pfam" id="PF01739">
    <property type="entry name" value="CheR"/>
    <property type="match status" value="1"/>
</dbReference>
<feature type="domain" description="CheR-type methyltransferase" evidence="8">
    <location>
        <begin position="1"/>
        <end position="273"/>
    </location>
</feature>
<evidence type="ECO:0000256" key="1">
    <source>
        <dbReference type="ARBA" id="ARBA00001541"/>
    </source>
</evidence>
<dbReference type="Gene3D" id="1.10.155.10">
    <property type="entry name" value="Chemotaxis receptor methyltransferase CheR, N-terminal domain"/>
    <property type="match status" value="1"/>
</dbReference>
<comment type="caution">
    <text evidence="9">The sequence shown here is derived from an EMBL/GenBank/DDBJ whole genome shotgun (WGS) entry which is preliminary data.</text>
</comment>
<proteinExistence type="predicted"/>
<keyword evidence="3 9" id="KW-0489">Methyltransferase</keyword>
<dbReference type="InterPro" id="IPR036804">
    <property type="entry name" value="CheR_N_sf"/>
</dbReference>
<organism evidence="9 10">
    <name type="scientific">Litoribrevibacter euphylliae</name>
    <dbReference type="NCBI Taxonomy" id="1834034"/>
    <lineage>
        <taxon>Bacteria</taxon>
        <taxon>Pseudomonadati</taxon>
        <taxon>Pseudomonadota</taxon>
        <taxon>Gammaproteobacteria</taxon>
        <taxon>Oceanospirillales</taxon>
        <taxon>Oceanospirillaceae</taxon>
        <taxon>Litoribrevibacter</taxon>
    </lineage>
</organism>
<dbReference type="SMART" id="SM00028">
    <property type="entry name" value="TPR"/>
    <property type="match status" value="3"/>
</dbReference>
<feature type="region of interest" description="Disordered" evidence="7">
    <location>
        <begin position="295"/>
        <end position="321"/>
    </location>
</feature>
<dbReference type="SUPFAM" id="SSF53335">
    <property type="entry name" value="S-adenosyl-L-methionine-dependent methyltransferases"/>
    <property type="match status" value="1"/>
</dbReference>
<dbReference type="EMBL" id="JBHRSZ010000004">
    <property type="protein sequence ID" value="MFC3150973.1"/>
    <property type="molecule type" value="Genomic_DNA"/>
</dbReference>
<dbReference type="SUPFAM" id="SSF48452">
    <property type="entry name" value="TPR-like"/>
    <property type="match status" value="1"/>
</dbReference>
<dbReference type="SMART" id="SM00138">
    <property type="entry name" value="MeTrc"/>
    <property type="match status" value="1"/>
</dbReference>
<accession>A0ABV7HE97</accession>
<dbReference type="EC" id="2.1.1.80" evidence="2"/>
<evidence type="ECO:0000313" key="9">
    <source>
        <dbReference type="EMBL" id="MFC3150973.1"/>
    </source>
</evidence>
<dbReference type="InterPro" id="IPR019734">
    <property type="entry name" value="TPR_rpt"/>
</dbReference>
<dbReference type="Proteomes" id="UP001595476">
    <property type="component" value="Unassembled WGS sequence"/>
</dbReference>
<evidence type="ECO:0000256" key="6">
    <source>
        <dbReference type="PROSITE-ProRule" id="PRU00339"/>
    </source>
</evidence>
<evidence type="ECO:0000256" key="2">
    <source>
        <dbReference type="ARBA" id="ARBA00012534"/>
    </source>
</evidence>
<feature type="repeat" description="TPR" evidence="6">
    <location>
        <begin position="392"/>
        <end position="425"/>
    </location>
</feature>
<dbReference type="GO" id="GO:0008168">
    <property type="term" value="F:methyltransferase activity"/>
    <property type="evidence" value="ECO:0007669"/>
    <property type="project" value="UniProtKB-KW"/>
</dbReference>
<evidence type="ECO:0000256" key="4">
    <source>
        <dbReference type="ARBA" id="ARBA00022679"/>
    </source>
</evidence>
<dbReference type="InterPro" id="IPR050903">
    <property type="entry name" value="Bact_Chemotaxis_MeTrfase"/>
</dbReference>
<dbReference type="PANTHER" id="PTHR24422:SF19">
    <property type="entry name" value="CHEMOTAXIS PROTEIN METHYLTRANSFERASE"/>
    <property type="match status" value="1"/>
</dbReference>
<gene>
    <name evidence="9" type="ORF">ACFOEK_08035</name>
</gene>
<evidence type="ECO:0000313" key="10">
    <source>
        <dbReference type="Proteomes" id="UP001595476"/>
    </source>
</evidence>
<feature type="compositionally biased region" description="Polar residues" evidence="7">
    <location>
        <begin position="295"/>
        <end position="304"/>
    </location>
</feature>
<dbReference type="Gene3D" id="3.40.50.150">
    <property type="entry name" value="Vaccinia Virus protein VP39"/>
    <property type="match status" value="1"/>
</dbReference>
<dbReference type="InterPro" id="IPR029063">
    <property type="entry name" value="SAM-dependent_MTases_sf"/>
</dbReference>
<keyword evidence="5" id="KW-0949">S-adenosyl-L-methionine</keyword>
<evidence type="ECO:0000259" key="8">
    <source>
        <dbReference type="PROSITE" id="PS50123"/>
    </source>
</evidence>
<dbReference type="InterPro" id="IPR022642">
    <property type="entry name" value="CheR_C"/>
</dbReference>
<dbReference type="PROSITE" id="PS50123">
    <property type="entry name" value="CHER"/>
    <property type="match status" value="1"/>
</dbReference>
<reference evidence="10" key="1">
    <citation type="journal article" date="2019" name="Int. J. Syst. Evol. Microbiol.">
        <title>The Global Catalogue of Microorganisms (GCM) 10K type strain sequencing project: providing services to taxonomists for standard genome sequencing and annotation.</title>
        <authorList>
            <consortium name="The Broad Institute Genomics Platform"/>
            <consortium name="The Broad Institute Genome Sequencing Center for Infectious Disease"/>
            <person name="Wu L."/>
            <person name="Ma J."/>
        </authorList>
    </citation>
    <scope>NUCLEOTIDE SEQUENCE [LARGE SCALE GENOMIC DNA]</scope>
    <source>
        <strain evidence="10">KCTC 52438</strain>
    </source>
</reference>
<protein>
    <recommendedName>
        <fullName evidence="2">protein-glutamate O-methyltransferase</fullName>
        <ecNumber evidence="2">2.1.1.80</ecNumber>
    </recommendedName>
</protein>
<name>A0ABV7HE97_9GAMM</name>
<dbReference type="RefSeq" id="WP_386718881.1">
    <property type="nucleotide sequence ID" value="NZ_JBHRSZ010000004.1"/>
</dbReference>
<dbReference type="InterPro" id="IPR022641">
    <property type="entry name" value="CheR_N"/>
</dbReference>
<dbReference type="Pfam" id="PF03705">
    <property type="entry name" value="CheR_N"/>
    <property type="match status" value="1"/>
</dbReference>
<dbReference type="Gene3D" id="1.25.40.10">
    <property type="entry name" value="Tetratricopeptide repeat domain"/>
    <property type="match status" value="1"/>
</dbReference>
<dbReference type="InterPro" id="IPR011990">
    <property type="entry name" value="TPR-like_helical_dom_sf"/>
</dbReference>